<proteinExistence type="predicted"/>
<dbReference type="EMBL" id="CAJVNV010000399">
    <property type="protein sequence ID" value="CAG8184532.1"/>
    <property type="molecule type" value="Genomic_DNA"/>
</dbReference>
<gene>
    <name evidence="2" type="ORF">PNAL_LOCUS7026</name>
</gene>
<feature type="coiled-coil region" evidence="1">
    <location>
        <begin position="62"/>
        <end position="89"/>
    </location>
</feature>
<dbReference type="Proteomes" id="UP001153461">
    <property type="component" value="Unassembled WGS sequence"/>
</dbReference>
<sequence>MGSSRKYRTVFHYDSRYSHHLKNDFGFLDRSIITDIIMAEHALREQTQREETLKYKATALDSDACKTALEEANTQLEKARRQYPRKEQALYRAESMFPPSFRCYYDGIRHDAAWFMCEGMVRDCSDRGGCCSRGCGCCARRHRSDSEREKGRGHCTSAGAVSGFGASSSLRTKRRRLQTT</sequence>
<keyword evidence="1" id="KW-0175">Coiled coil</keyword>
<organism evidence="2 3">
    <name type="scientific">Penicillium nalgiovense</name>
    <dbReference type="NCBI Taxonomy" id="60175"/>
    <lineage>
        <taxon>Eukaryota</taxon>
        <taxon>Fungi</taxon>
        <taxon>Dikarya</taxon>
        <taxon>Ascomycota</taxon>
        <taxon>Pezizomycotina</taxon>
        <taxon>Eurotiomycetes</taxon>
        <taxon>Eurotiomycetidae</taxon>
        <taxon>Eurotiales</taxon>
        <taxon>Aspergillaceae</taxon>
        <taxon>Penicillium</taxon>
    </lineage>
</organism>
<evidence type="ECO:0000256" key="1">
    <source>
        <dbReference type="SAM" id="Coils"/>
    </source>
</evidence>
<reference evidence="2" key="1">
    <citation type="submission" date="2021-07" db="EMBL/GenBank/DDBJ databases">
        <authorList>
            <person name="Branca A.L. A."/>
        </authorList>
    </citation>
    <scope>NUCLEOTIDE SEQUENCE</scope>
</reference>
<evidence type="ECO:0000313" key="3">
    <source>
        <dbReference type="Proteomes" id="UP001153461"/>
    </source>
</evidence>
<protein>
    <submittedName>
        <fullName evidence="2">Uncharacterized protein</fullName>
    </submittedName>
</protein>
<accession>A0A9W4HX43</accession>
<evidence type="ECO:0000313" key="2">
    <source>
        <dbReference type="EMBL" id="CAG8184532.1"/>
    </source>
</evidence>
<dbReference type="AlphaFoldDB" id="A0A9W4HX43"/>
<comment type="caution">
    <text evidence="2">The sequence shown here is derived from an EMBL/GenBank/DDBJ whole genome shotgun (WGS) entry which is preliminary data.</text>
</comment>
<dbReference type="OrthoDB" id="189968at2759"/>
<name>A0A9W4HX43_PENNA</name>